<evidence type="ECO:0008006" key="9">
    <source>
        <dbReference type="Google" id="ProtNLM"/>
    </source>
</evidence>
<evidence type="ECO:0000313" key="7">
    <source>
        <dbReference type="EMBL" id="PAA49074.1"/>
    </source>
</evidence>
<dbReference type="EMBL" id="NIVC01003984">
    <property type="protein sequence ID" value="PAA49074.1"/>
    <property type="molecule type" value="Genomic_DNA"/>
</dbReference>
<reference evidence="7 8" key="1">
    <citation type="submission" date="2017-06" db="EMBL/GenBank/DDBJ databases">
        <title>A platform for efficient transgenesis in Macrostomum lignano, a flatworm model organism for stem cell research.</title>
        <authorList>
            <person name="Berezikov E."/>
        </authorList>
    </citation>
    <scope>NUCLEOTIDE SEQUENCE [LARGE SCALE GENOMIC DNA]</scope>
    <source>
        <strain evidence="7">DV1</strain>
        <tissue evidence="7">Whole organism</tissue>
    </source>
</reference>
<evidence type="ECO:0000256" key="2">
    <source>
        <dbReference type="ARBA" id="ARBA00022692"/>
    </source>
</evidence>
<dbReference type="PANTHER" id="PTHR19282:SF417">
    <property type="entry name" value="TETRASPANIN TSPA-RELATED"/>
    <property type="match status" value="1"/>
</dbReference>
<name>A0A267DK95_9PLAT</name>
<sequence length="374" mass="41364">DSQIVLTYNCSRIAKMRTLDTEEKVLVGLAWAFAVLGLAFAGVGIWCLADTSTLLGYANSLYYNSQGSNLFGLQPGFTLVPCGLASVFALPICMAATCRPSKSFLIAFIVYMCILLLVELPMTITVLAGWPTTKTTLQTALENSMKDDYVGLPYSYTHNEPNSLIFDKLMLENKCCGINSNTDFTNNYLTYASVWYNGYRSYALGNGTSLTASIPAACCMYNNVQTMINNSDWLNYRNYMQNQLCPYNQGYSYAVGCYSTLTTSVYSVISLSVGCYFIPIIVQVAALVASGVVYHTAHHANEVADWTQYDKRYNNGRTGRNGRGQQQQQQQQRQSKRPDRGQDDDEVYYTGRDARGTRISTAAAGDRIITGGLI</sequence>
<keyword evidence="3 6" id="KW-1133">Transmembrane helix</keyword>
<dbReference type="PANTHER" id="PTHR19282">
    <property type="entry name" value="TETRASPANIN"/>
    <property type="match status" value="1"/>
</dbReference>
<feature type="region of interest" description="Disordered" evidence="5">
    <location>
        <begin position="312"/>
        <end position="352"/>
    </location>
</feature>
<keyword evidence="8" id="KW-1185">Reference proteome</keyword>
<proteinExistence type="predicted"/>
<feature type="transmembrane region" description="Helical" evidence="6">
    <location>
        <begin position="69"/>
        <end position="92"/>
    </location>
</feature>
<protein>
    <recommendedName>
        <fullName evidence="9">Tetraspanin</fullName>
    </recommendedName>
</protein>
<evidence type="ECO:0000313" key="8">
    <source>
        <dbReference type="Proteomes" id="UP000215902"/>
    </source>
</evidence>
<dbReference type="GO" id="GO:0016020">
    <property type="term" value="C:membrane"/>
    <property type="evidence" value="ECO:0007669"/>
    <property type="project" value="UniProtKB-SubCell"/>
</dbReference>
<comment type="caution">
    <text evidence="7">The sequence shown here is derived from an EMBL/GenBank/DDBJ whole genome shotgun (WGS) entry which is preliminary data.</text>
</comment>
<evidence type="ECO:0000256" key="6">
    <source>
        <dbReference type="SAM" id="Phobius"/>
    </source>
</evidence>
<keyword evidence="4 6" id="KW-0472">Membrane</keyword>
<dbReference type="InterPro" id="IPR018499">
    <property type="entry name" value="Tetraspanin/Peripherin"/>
</dbReference>
<dbReference type="Proteomes" id="UP000215902">
    <property type="component" value="Unassembled WGS sequence"/>
</dbReference>
<feature type="transmembrane region" description="Helical" evidence="6">
    <location>
        <begin position="104"/>
        <end position="130"/>
    </location>
</feature>
<evidence type="ECO:0000256" key="5">
    <source>
        <dbReference type="SAM" id="MobiDB-lite"/>
    </source>
</evidence>
<comment type="subcellular location">
    <subcellularLocation>
        <location evidence="1">Membrane</location>
        <topology evidence="1">Multi-pass membrane protein</topology>
    </subcellularLocation>
</comment>
<feature type="non-terminal residue" evidence="7">
    <location>
        <position position="1"/>
    </location>
</feature>
<feature type="compositionally biased region" description="Low complexity" evidence="5">
    <location>
        <begin position="315"/>
        <end position="333"/>
    </location>
</feature>
<keyword evidence="2 6" id="KW-0812">Transmembrane</keyword>
<accession>A0A267DK95</accession>
<feature type="transmembrane region" description="Helical" evidence="6">
    <location>
        <begin position="25"/>
        <end position="49"/>
    </location>
</feature>
<dbReference type="Pfam" id="PF00335">
    <property type="entry name" value="Tetraspanin"/>
    <property type="match status" value="1"/>
</dbReference>
<evidence type="ECO:0000256" key="1">
    <source>
        <dbReference type="ARBA" id="ARBA00004141"/>
    </source>
</evidence>
<dbReference type="OrthoDB" id="5982705at2759"/>
<organism evidence="7 8">
    <name type="scientific">Macrostomum lignano</name>
    <dbReference type="NCBI Taxonomy" id="282301"/>
    <lineage>
        <taxon>Eukaryota</taxon>
        <taxon>Metazoa</taxon>
        <taxon>Spiralia</taxon>
        <taxon>Lophotrochozoa</taxon>
        <taxon>Platyhelminthes</taxon>
        <taxon>Rhabditophora</taxon>
        <taxon>Macrostomorpha</taxon>
        <taxon>Macrostomida</taxon>
        <taxon>Macrostomidae</taxon>
        <taxon>Macrostomum</taxon>
    </lineage>
</organism>
<evidence type="ECO:0000256" key="4">
    <source>
        <dbReference type="ARBA" id="ARBA00023136"/>
    </source>
</evidence>
<evidence type="ECO:0000256" key="3">
    <source>
        <dbReference type="ARBA" id="ARBA00022989"/>
    </source>
</evidence>
<gene>
    <name evidence="7" type="ORF">BOX15_Mlig022892g3</name>
</gene>
<dbReference type="AlphaFoldDB" id="A0A267DK95"/>
<dbReference type="STRING" id="282301.A0A267DK95"/>